<dbReference type="PROSITE" id="PS51374">
    <property type="entry name" value="NDPK_LIKE"/>
    <property type="match status" value="1"/>
</dbReference>
<dbReference type="EMBL" id="MHCA01000039">
    <property type="protein sequence ID" value="OGY11397.1"/>
    <property type="molecule type" value="Genomic_DNA"/>
</dbReference>
<evidence type="ECO:0000256" key="2">
    <source>
        <dbReference type="ARBA" id="ARBA00008142"/>
    </source>
</evidence>
<comment type="caution">
    <text evidence="8">The sequence shown here is derived from an EMBL/GenBank/DDBJ whole genome shotgun (WGS) entry which is preliminary data.</text>
</comment>
<dbReference type="AlphaFoldDB" id="A0A1G1V7V1"/>
<comment type="caution">
    <text evidence="6">Lacks conserved residue(s) required for the propagation of feature annotation.</text>
</comment>
<dbReference type="InterPro" id="IPR036850">
    <property type="entry name" value="NDK-like_dom_sf"/>
</dbReference>
<evidence type="ECO:0000313" key="9">
    <source>
        <dbReference type="Proteomes" id="UP000178272"/>
    </source>
</evidence>
<dbReference type="STRING" id="1797517.A3F61_03180"/>
<evidence type="ECO:0000313" key="8">
    <source>
        <dbReference type="EMBL" id="OGY11397.1"/>
    </source>
</evidence>
<dbReference type="InterPro" id="IPR034907">
    <property type="entry name" value="NDK-like_dom"/>
</dbReference>
<dbReference type="GO" id="GO:0004550">
    <property type="term" value="F:nucleoside diphosphate kinase activity"/>
    <property type="evidence" value="ECO:0007669"/>
    <property type="project" value="UniProtKB-EC"/>
</dbReference>
<evidence type="ECO:0000256" key="3">
    <source>
        <dbReference type="ARBA" id="ARBA00012966"/>
    </source>
</evidence>
<name>A0A1G1V7V1_9BACT</name>
<dbReference type="SUPFAM" id="SSF54919">
    <property type="entry name" value="Nucleoside diphosphate kinase, NDK"/>
    <property type="match status" value="1"/>
</dbReference>
<reference evidence="8 9" key="1">
    <citation type="journal article" date="2016" name="Nat. Commun.">
        <title>Thousands of microbial genomes shed light on interconnected biogeochemical processes in an aquifer system.</title>
        <authorList>
            <person name="Anantharaman K."/>
            <person name="Brown C.T."/>
            <person name="Hug L.A."/>
            <person name="Sharon I."/>
            <person name="Castelle C.J."/>
            <person name="Probst A.J."/>
            <person name="Thomas B.C."/>
            <person name="Singh A."/>
            <person name="Wilkins M.J."/>
            <person name="Karaoz U."/>
            <person name="Brodie E.L."/>
            <person name="Williams K.H."/>
            <person name="Hubbard S.S."/>
            <person name="Banfield J.F."/>
        </authorList>
    </citation>
    <scope>NUCLEOTIDE SEQUENCE [LARGE SCALE GENOMIC DNA]</scope>
</reference>
<protein>
    <recommendedName>
        <fullName evidence="3">nucleoside-diphosphate kinase</fullName>
        <ecNumber evidence="3">2.7.4.6</ecNumber>
    </recommendedName>
</protein>
<dbReference type="Pfam" id="PF00334">
    <property type="entry name" value="NDK"/>
    <property type="match status" value="2"/>
</dbReference>
<evidence type="ECO:0000256" key="5">
    <source>
        <dbReference type="ARBA" id="ARBA00022777"/>
    </source>
</evidence>
<feature type="domain" description="Nucleoside diphosphate kinase-like" evidence="7">
    <location>
        <begin position="1"/>
        <end position="181"/>
    </location>
</feature>
<sequence>MEKTLLVIKPDGVRRGIVGEILARFERTGLRIIGAKMLKVDDVLLEKHYNKDEAWFRKVGESTIKFWEENGKDPNEDLGTSDPVEIGQKIQGWLFDYLKEGPVLAVVLSGPHAVELVRKHVGPTYPLEAPPGTIRGDYHYDSPGLSALNKRAVYNMVHASGTAEEAEFEIRLWFRESELFEEK</sequence>
<evidence type="ECO:0000256" key="4">
    <source>
        <dbReference type="ARBA" id="ARBA00022679"/>
    </source>
</evidence>
<organism evidence="8 9">
    <name type="scientific">Candidatus Blackburnbacteria bacterium RIFCSPHIGHO2_12_FULL_41_13b</name>
    <dbReference type="NCBI Taxonomy" id="1797517"/>
    <lineage>
        <taxon>Bacteria</taxon>
        <taxon>Candidatus Blackburniibacteriota</taxon>
    </lineage>
</organism>
<accession>A0A1G1V7V1</accession>
<dbReference type="SMART" id="SM00562">
    <property type="entry name" value="NDK"/>
    <property type="match status" value="1"/>
</dbReference>
<evidence type="ECO:0000256" key="1">
    <source>
        <dbReference type="ARBA" id="ARBA00001946"/>
    </source>
</evidence>
<comment type="cofactor">
    <cofactor evidence="1">
        <name>Mg(2+)</name>
        <dbReference type="ChEBI" id="CHEBI:18420"/>
    </cofactor>
</comment>
<comment type="similarity">
    <text evidence="2 6">Belongs to the NDK family.</text>
</comment>
<keyword evidence="5 8" id="KW-0418">Kinase</keyword>
<dbReference type="EC" id="2.7.4.6" evidence="3"/>
<dbReference type="Gene3D" id="3.30.70.141">
    <property type="entry name" value="Nucleoside diphosphate kinase-like domain"/>
    <property type="match status" value="1"/>
</dbReference>
<gene>
    <name evidence="8" type="ORF">A3F61_03180</name>
</gene>
<dbReference type="PANTHER" id="PTHR11349">
    <property type="entry name" value="NUCLEOSIDE DIPHOSPHATE KINASE"/>
    <property type="match status" value="1"/>
</dbReference>
<evidence type="ECO:0000259" key="7">
    <source>
        <dbReference type="SMART" id="SM00562"/>
    </source>
</evidence>
<dbReference type="Proteomes" id="UP000178272">
    <property type="component" value="Unassembled WGS sequence"/>
</dbReference>
<proteinExistence type="inferred from homology"/>
<keyword evidence="4" id="KW-0808">Transferase</keyword>
<evidence type="ECO:0000256" key="6">
    <source>
        <dbReference type="PROSITE-ProRule" id="PRU00706"/>
    </source>
</evidence>